<dbReference type="Gene3D" id="3.50.50.60">
    <property type="entry name" value="FAD/NAD(P)-binding domain"/>
    <property type="match status" value="1"/>
</dbReference>
<dbReference type="Proteomes" id="UP000288246">
    <property type="component" value="Unassembled WGS sequence"/>
</dbReference>
<dbReference type="PANTHER" id="PTHR10961">
    <property type="entry name" value="PEROXISOMAL SARCOSINE OXIDASE"/>
    <property type="match status" value="1"/>
</dbReference>
<keyword evidence="2" id="KW-0285">Flavoprotein</keyword>
<evidence type="ECO:0000256" key="2">
    <source>
        <dbReference type="ARBA" id="ARBA00022630"/>
    </source>
</evidence>
<dbReference type="InterPro" id="IPR045170">
    <property type="entry name" value="MTOX"/>
</dbReference>
<accession>A0A401V457</accession>
<organism evidence="6 7">
    <name type="scientific">Cellulomonas algicola</name>
    <dbReference type="NCBI Taxonomy" id="2071633"/>
    <lineage>
        <taxon>Bacteria</taxon>
        <taxon>Bacillati</taxon>
        <taxon>Actinomycetota</taxon>
        <taxon>Actinomycetes</taxon>
        <taxon>Micrococcales</taxon>
        <taxon>Cellulomonadaceae</taxon>
        <taxon>Cellulomonas</taxon>
    </lineage>
</organism>
<dbReference type="Pfam" id="PF01266">
    <property type="entry name" value="DAO"/>
    <property type="match status" value="1"/>
</dbReference>
<evidence type="ECO:0000259" key="5">
    <source>
        <dbReference type="Pfam" id="PF01266"/>
    </source>
</evidence>
<keyword evidence="4" id="KW-0560">Oxidoreductase</keyword>
<dbReference type="OrthoDB" id="9806257at2"/>
<dbReference type="AlphaFoldDB" id="A0A401V457"/>
<comment type="cofactor">
    <cofactor evidence="1">
        <name>FAD</name>
        <dbReference type="ChEBI" id="CHEBI:57692"/>
    </cofactor>
</comment>
<dbReference type="InterPro" id="IPR036188">
    <property type="entry name" value="FAD/NAD-bd_sf"/>
</dbReference>
<keyword evidence="3" id="KW-0274">FAD</keyword>
<reference evidence="6 7" key="1">
    <citation type="submission" date="2018-11" db="EMBL/GenBank/DDBJ databases">
        <title>Draft genome sequence of Cellulomonas takizawaensis strain TKZ-21.</title>
        <authorList>
            <person name="Yamamura H."/>
            <person name="Hayashi T."/>
            <person name="Hamada M."/>
            <person name="Serisawa Y."/>
            <person name="Matsuyama K."/>
            <person name="Nakagawa Y."/>
            <person name="Otoguro M."/>
            <person name="Yanagida F."/>
            <person name="Hayakawa M."/>
        </authorList>
    </citation>
    <scope>NUCLEOTIDE SEQUENCE [LARGE SCALE GENOMIC DNA]</scope>
    <source>
        <strain evidence="6 7">TKZ-21</strain>
    </source>
</reference>
<evidence type="ECO:0000256" key="3">
    <source>
        <dbReference type="ARBA" id="ARBA00022827"/>
    </source>
</evidence>
<evidence type="ECO:0000256" key="1">
    <source>
        <dbReference type="ARBA" id="ARBA00001974"/>
    </source>
</evidence>
<evidence type="ECO:0000313" key="7">
    <source>
        <dbReference type="Proteomes" id="UP000288246"/>
    </source>
</evidence>
<sequence length="391" mass="40844">MTQDRYDVVVVGAGATGSATAWVLARRGHRVLLLDRAQEPPAQGRDVVRPGHADVARCRLALLSHQWWNVLEHEAGERLVEPTGCVEHGPVEALRPLVETLLVTSVPFEYLTGPEAEQRWPGMRFDDRAVVQPAAGVADVAATLAALRRQAVSHGADLALGADVRRVEVRDDAARVHVDDGDHVDASVVVVCAGAATAGLLDGVVEVPAAHVVRETRVRADRVEALPSGSRPWPAFVHRADPVAHRSARGDLGPDAGYPALRVRGEPTDQGVVLVHRTEPAPLGAAGAEDAAEAVATELVEYVAQCLPGVGVDGAGPWVTERAAGPMVLDRVGRVVLALGTGLHGVALAPGAGQVLADLAEDGLGVPRQVGADDDELDRSRFSLAALGAGV</sequence>
<dbReference type="EMBL" id="BHYL01000330">
    <property type="protein sequence ID" value="GCD21697.1"/>
    <property type="molecule type" value="Genomic_DNA"/>
</dbReference>
<evidence type="ECO:0000256" key="4">
    <source>
        <dbReference type="ARBA" id="ARBA00023002"/>
    </source>
</evidence>
<protein>
    <recommendedName>
        <fullName evidence="5">FAD dependent oxidoreductase domain-containing protein</fullName>
    </recommendedName>
</protein>
<dbReference type="PRINTS" id="PR00420">
    <property type="entry name" value="RNGMNOXGNASE"/>
</dbReference>
<comment type="caution">
    <text evidence="6">The sequence shown here is derived from an EMBL/GenBank/DDBJ whole genome shotgun (WGS) entry which is preliminary data.</text>
</comment>
<dbReference type="PANTHER" id="PTHR10961:SF7">
    <property type="entry name" value="FAD DEPENDENT OXIDOREDUCTASE DOMAIN-CONTAINING PROTEIN"/>
    <property type="match status" value="1"/>
</dbReference>
<feature type="domain" description="FAD dependent oxidoreductase" evidence="5">
    <location>
        <begin position="7"/>
        <end position="359"/>
    </location>
</feature>
<dbReference type="SUPFAM" id="SSF51905">
    <property type="entry name" value="FAD/NAD(P)-binding domain"/>
    <property type="match status" value="1"/>
</dbReference>
<dbReference type="RefSeq" id="WP_160142932.1">
    <property type="nucleotide sequence ID" value="NZ_BHYL01000330.1"/>
</dbReference>
<evidence type="ECO:0000313" key="6">
    <source>
        <dbReference type="EMBL" id="GCD21697.1"/>
    </source>
</evidence>
<dbReference type="GO" id="GO:0008115">
    <property type="term" value="F:sarcosine oxidase activity"/>
    <property type="evidence" value="ECO:0007669"/>
    <property type="project" value="TreeGrafter"/>
</dbReference>
<dbReference type="GO" id="GO:0050660">
    <property type="term" value="F:flavin adenine dinucleotide binding"/>
    <property type="evidence" value="ECO:0007669"/>
    <property type="project" value="InterPro"/>
</dbReference>
<name>A0A401V457_9CELL</name>
<dbReference type="Gene3D" id="3.30.9.10">
    <property type="entry name" value="D-Amino Acid Oxidase, subunit A, domain 2"/>
    <property type="match status" value="1"/>
</dbReference>
<dbReference type="InterPro" id="IPR006076">
    <property type="entry name" value="FAD-dep_OxRdtase"/>
</dbReference>
<proteinExistence type="predicted"/>
<gene>
    <name evidence="6" type="ORF">CTKZ_32590</name>
</gene>
<keyword evidence="7" id="KW-1185">Reference proteome</keyword>